<keyword evidence="3" id="KW-1185">Reference proteome</keyword>
<accession>A0ABD2YPG5</accession>
<dbReference type="AlphaFoldDB" id="A0ABD2YPG5"/>
<feature type="domain" description="R13L1/DRL21-like LRR repeat region" evidence="1">
    <location>
        <begin position="23"/>
        <end position="143"/>
    </location>
</feature>
<evidence type="ECO:0000259" key="1">
    <source>
        <dbReference type="Pfam" id="PF25019"/>
    </source>
</evidence>
<name>A0ABD2YPG5_9GENT</name>
<protein>
    <recommendedName>
        <fullName evidence="1">R13L1/DRL21-like LRR repeat region domain-containing protein</fullName>
    </recommendedName>
</protein>
<reference evidence="2 3" key="1">
    <citation type="submission" date="2024-11" db="EMBL/GenBank/DDBJ databases">
        <title>A near-complete genome assembly of Cinchona calisaya.</title>
        <authorList>
            <person name="Lian D.C."/>
            <person name="Zhao X.W."/>
            <person name="Wei L."/>
        </authorList>
    </citation>
    <scope>NUCLEOTIDE SEQUENCE [LARGE SCALE GENOMIC DNA]</scope>
    <source>
        <tissue evidence="2">Nenye</tissue>
    </source>
</reference>
<comment type="caution">
    <text evidence="2">The sequence shown here is derived from an EMBL/GenBank/DDBJ whole genome shotgun (WGS) entry which is preliminary data.</text>
</comment>
<dbReference type="Pfam" id="PF25019">
    <property type="entry name" value="LRR_R13L1-DRL21"/>
    <property type="match status" value="1"/>
</dbReference>
<dbReference type="EMBL" id="JBJUIK010000012">
    <property type="protein sequence ID" value="KAL3509262.1"/>
    <property type="molecule type" value="Genomic_DNA"/>
</dbReference>
<proteinExistence type="predicted"/>
<dbReference type="SUPFAM" id="SSF52058">
    <property type="entry name" value="L domain-like"/>
    <property type="match status" value="1"/>
</dbReference>
<dbReference type="Gene3D" id="3.80.10.10">
    <property type="entry name" value="Ribonuclease Inhibitor"/>
    <property type="match status" value="1"/>
</dbReference>
<sequence length="261" mass="29570">MGQLSNLQRWPFFVVSQDKGCQIEELGRLLNLRGEIQICRLQNVRSYESAVKANLFVKSNIQSLELPWNMTEEDRKLDIDVMEGLQPHSNLKSLTIRGFKSSKFPSWMMDLRNLVKINLTALDKCEQVPSLGHLPCLQILHLSFLDNVKRIGSEFYGREILGSAISSSSNSSEGAPMTLFPALRSLQLFYMDSLVEWSDDAMISINSSIKVFPNLRRLHLHPKLAILRDIYSLTCLRQLKIVGCESLSCLGNLNSHTSLES</sequence>
<evidence type="ECO:0000313" key="3">
    <source>
        <dbReference type="Proteomes" id="UP001630127"/>
    </source>
</evidence>
<dbReference type="PANTHER" id="PTHR47186">
    <property type="entry name" value="LEUCINE-RICH REPEAT-CONTAINING PROTEIN 57"/>
    <property type="match status" value="1"/>
</dbReference>
<evidence type="ECO:0000313" key="2">
    <source>
        <dbReference type="EMBL" id="KAL3509262.1"/>
    </source>
</evidence>
<dbReference type="PANTHER" id="PTHR47186:SF3">
    <property type="entry name" value="OS09G0267800 PROTEIN"/>
    <property type="match status" value="1"/>
</dbReference>
<dbReference type="InterPro" id="IPR032675">
    <property type="entry name" value="LRR_dom_sf"/>
</dbReference>
<dbReference type="InterPro" id="IPR056789">
    <property type="entry name" value="LRR_R13L1-DRL21"/>
</dbReference>
<dbReference type="Proteomes" id="UP001630127">
    <property type="component" value="Unassembled WGS sequence"/>
</dbReference>
<gene>
    <name evidence="2" type="ORF">ACH5RR_028663</name>
</gene>
<organism evidence="2 3">
    <name type="scientific">Cinchona calisaya</name>
    <dbReference type="NCBI Taxonomy" id="153742"/>
    <lineage>
        <taxon>Eukaryota</taxon>
        <taxon>Viridiplantae</taxon>
        <taxon>Streptophyta</taxon>
        <taxon>Embryophyta</taxon>
        <taxon>Tracheophyta</taxon>
        <taxon>Spermatophyta</taxon>
        <taxon>Magnoliopsida</taxon>
        <taxon>eudicotyledons</taxon>
        <taxon>Gunneridae</taxon>
        <taxon>Pentapetalae</taxon>
        <taxon>asterids</taxon>
        <taxon>lamiids</taxon>
        <taxon>Gentianales</taxon>
        <taxon>Rubiaceae</taxon>
        <taxon>Cinchonoideae</taxon>
        <taxon>Cinchoneae</taxon>
        <taxon>Cinchona</taxon>
    </lineage>
</organism>